<protein>
    <recommendedName>
        <fullName evidence="4">Bacteriocin-protection protein, YdeI/OmpD-associated family</fullName>
    </recommendedName>
</protein>
<evidence type="ECO:0000256" key="1">
    <source>
        <dbReference type="SAM" id="MobiDB-lite"/>
    </source>
</evidence>
<feature type="compositionally biased region" description="Basic residues" evidence="1">
    <location>
        <begin position="246"/>
        <end position="255"/>
    </location>
</feature>
<evidence type="ECO:0000313" key="3">
    <source>
        <dbReference type="Proteomes" id="UP000053789"/>
    </source>
</evidence>
<gene>
    <name evidence="2" type="ORF">Z519_04700</name>
</gene>
<proteinExistence type="predicted"/>
<accession>A0A0D2HMW6</accession>
<name>A0A0D2HMW6_CLAB1</name>
<dbReference type="AlphaFoldDB" id="A0A0D2HMW6"/>
<feature type="region of interest" description="Disordered" evidence="1">
    <location>
        <begin position="192"/>
        <end position="255"/>
    </location>
</feature>
<reference evidence="2" key="1">
    <citation type="submission" date="2015-01" db="EMBL/GenBank/DDBJ databases">
        <title>The Genome Sequence of Cladophialophora bantiana CBS 173.52.</title>
        <authorList>
            <consortium name="The Broad Institute Genomics Platform"/>
            <person name="Cuomo C."/>
            <person name="de Hoog S."/>
            <person name="Gorbushina A."/>
            <person name="Stielow B."/>
            <person name="Teixiera M."/>
            <person name="Abouelleil A."/>
            <person name="Chapman S.B."/>
            <person name="Priest M."/>
            <person name="Young S.K."/>
            <person name="Wortman J."/>
            <person name="Nusbaum C."/>
            <person name="Birren B."/>
        </authorList>
    </citation>
    <scope>NUCLEOTIDE SEQUENCE [LARGE SCALE GENOMIC DNA]</scope>
    <source>
        <strain evidence="2">CBS 173.52</strain>
    </source>
</reference>
<evidence type="ECO:0000313" key="2">
    <source>
        <dbReference type="EMBL" id="KIW94723.1"/>
    </source>
</evidence>
<dbReference type="Pfam" id="PF13376">
    <property type="entry name" value="OmdA"/>
    <property type="match status" value="1"/>
</dbReference>
<dbReference type="VEuPathDB" id="FungiDB:Z519_04700"/>
<dbReference type="HOGENOM" id="CLU_076645_1_0_1"/>
<organism evidence="2 3">
    <name type="scientific">Cladophialophora bantiana (strain ATCC 10958 / CBS 173.52 / CDC B-1940 / NIH 8579)</name>
    <name type="common">Xylohypha bantiana</name>
    <dbReference type="NCBI Taxonomy" id="1442370"/>
    <lineage>
        <taxon>Eukaryota</taxon>
        <taxon>Fungi</taxon>
        <taxon>Dikarya</taxon>
        <taxon>Ascomycota</taxon>
        <taxon>Pezizomycotina</taxon>
        <taxon>Eurotiomycetes</taxon>
        <taxon>Chaetothyriomycetidae</taxon>
        <taxon>Chaetothyriales</taxon>
        <taxon>Herpotrichiellaceae</taxon>
        <taxon>Cladophialophora</taxon>
    </lineage>
</organism>
<sequence length="255" mass="27735">MSSKPLPTDLPIHSFPSAKEWEAFLDREHATAPGCYIKLAKKSAGVCSISSVEAVEVALCFGWIDGRANGVDENWWLVRYTPRRSKSIWSQKNVNTVARLVEEGRMRPAGVAAVEAAKADGRWARAYDGPATITLSDDLTVALAAAPAASAFFNGLSKSERYTVLWRVQTASPQTRAKRIEAIVEMLAGGNVPGRAARPQTLPKNKQAVKKSTTEKSKVRQTPASVDMVDMAIAKSPPPMTEPRQPRRAGLRPRG</sequence>
<dbReference type="EMBL" id="KN846985">
    <property type="protein sequence ID" value="KIW94723.1"/>
    <property type="molecule type" value="Genomic_DNA"/>
</dbReference>
<dbReference type="Proteomes" id="UP000053789">
    <property type="component" value="Unassembled WGS sequence"/>
</dbReference>
<dbReference type="RefSeq" id="XP_016621392.1">
    <property type="nucleotide sequence ID" value="XM_016762445.1"/>
</dbReference>
<dbReference type="GeneID" id="27697628"/>
<evidence type="ECO:0008006" key="4">
    <source>
        <dbReference type="Google" id="ProtNLM"/>
    </source>
</evidence>
<keyword evidence="3" id="KW-1185">Reference proteome</keyword>
<dbReference type="OrthoDB" id="10263401at2759"/>